<dbReference type="SUPFAM" id="SSF54928">
    <property type="entry name" value="RNA-binding domain, RBD"/>
    <property type="match status" value="1"/>
</dbReference>
<dbReference type="Proteomes" id="UP000289718">
    <property type="component" value="Unassembled WGS sequence"/>
</dbReference>
<accession>A0A4Q1B284</accession>
<name>A0A4Q1B284_9BACT</name>
<comment type="caution">
    <text evidence="3">The sequence shown here is derived from an EMBL/GenBank/DDBJ whole genome shotgun (WGS) entry which is preliminary data.</text>
</comment>
<dbReference type="InterPro" id="IPR012677">
    <property type="entry name" value="Nucleotide-bd_a/b_plait_sf"/>
</dbReference>
<dbReference type="InterPro" id="IPR000504">
    <property type="entry name" value="RRM_dom"/>
</dbReference>
<organism evidence="3 4">
    <name type="scientific">Halarcobacter mediterraneus</name>
    <dbReference type="NCBI Taxonomy" id="2023153"/>
    <lineage>
        <taxon>Bacteria</taxon>
        <taxon>Pseudomonadati</taxon>
        <taxon>Campylobacterota</taxon>
        <taxon>Epsilonproteobacteria</taxon>
        <taxon>Campylobacterales</taxon>
        <taxon>Arcobacteraceae</taxon>
        <taxon>Halarcobacter</taxon>
    </lineage>
</organism>
<dbReference type="SMART" id="SM00360">
    <property type="entry name" value="RRM"/>
    <property type="match status" value="1"/>
</dbReference>
<protein>
    <submittedName>
        <fullName evidence="3">RNA-binding protein</fullName>
    </submittedName>
</protein>
<proteinExistence type="predicted"/>
<gene>
    <name evidence="3" type="ORF">CP965_09120</name>
</gene>
<sequence length="88" mass="9934">MNIYVGNLSYKMIDSDLEKLFAEFGEVKSAKVIVDRDTGRSKGFGFVEMQTSESGSEAIEALNGKDCEGRALRVNEAKPREERPRRQF</sequence>
<evidence type="ECO:0000313" key="4">
    <source>
        <dbReference type="Proteomes" id="UP000289718"/>
    </source>
</evidence>
<dbReference type="GO" id="GO:0003723">
    <property type="term" value="F:RNA binding"/>
    <property type="evidence" value="ECO:0007669"/>
    <property type="project" value="UniProtKB-KW"/>
</dbReference>
<dbReference type="PROSITE" id="PS50102">
    <property type="entry name" value="RRM"/>
    <property type="match status" value="1"/>
</dbReference>
<dbReference type="PANTHER" id="PTHR48027">
    <property type="entry name" value="HETEROGENEOUS NUCLEAR RIBONUCLEOPROTEIN 87F-RELATED"/>
    <property type="match status" value="1"/>
</dbReference>
<dbReference type="InterPro" id="IPR035979">
    <property type="entry name" value="RBD_domain_sf"/>
</dbReference>
<evidence type="ECO:0000256" key="1">
    <source>
        <dbReference type="ARBA" id="ARBA00022884"/>
    </source>
</evidence>
<dbReference type="CDD" id="cd21608">
    <property type="entry name" value="RRM2_NsCP33_like"/>
    <property type="match status" value="1"/>
</dbReference>
<keyword evidence="4" id="KW-1185">Reference proteome</keyword>
<feature type="domain" description="RRM" evidence="2">
    <location>
        <begin position="1"/>
        <end position="79"/>
    </location>
</feature>
<dbReference type="Gene3D" id="3.30.70.330">
    <property type="match status" value="1"/>
</dbReference>
<dbReference type="InterPro" id="IPR048289">
    <property type="entry name" value="RRM2_NsCP33-like"/>
</dbReference>
<keyword evidence="1" id="KW-0694">RNA-binding</keyword>
<dbReference type="RefSeq" id="WP_129061783.1">
    <property type="nucleotide sequence ID" value="NZ_NXIE01000003.1"/>
</dbReference>
<reference evidence="3 4" key="1">
    <citation type="submission" date="2017-09" db="EMBL/GenBank/DDBJ databases">
        <title>Genomics of the genus Arcobacter.</title>
        <authorList>
            <person name="Perez-Cataluna A."/>
            <person name="Figueras M.J."/>
            <person name="Salas-Masso N."/>
        </authorList>
    </citation>
    <scope>NUCLEOTIDE SEQUENCE [LARGE SCALE GENOMIC DNA]</scope>
    <source>
        <strain evidence="3 4">F156-34</strain>
    </source>
</reference>
<dbReference type="InterPro" id="IPR052462">
    <property type="entry name" value="SLIRP/GR-RBP-like"/>
</dbReference>
<evidence type="ECO:0000259" key="2">
    <source>
        <dbReference type="PROSITE" id="PS50102"/>
    </source>
</evidence>
<evidence type="ECO:0000313" key="3">
    <source>
        <dbReference type="EMBL" id="RXK12726.1"/>
    </source>
</evidence>
<dbReference type="OrthoDB" id="9798855at2"/>
<dbReference type="Pfam" id="PF00076">
    <property type="entry name" value="RRM_1"/>
    <property type="match status" value="1"/>
</dbReference>
<dbReference type="AlphaFoldDB" id="A0A4Q1B284"/>
<dbReference type="EMBL" id="NXIE01000003">
    <property type="protein sequence ID" value="RXK12726.1"/>
    <property type="molecule type" value="Genomic_DNA"/>
</dbReference>